<organism evidence="2 3">
    <name type="scientific">Hydnum rufescens UP504</name>
    <dbReference type="NCBI Taxonomy" id="1448309"/>
    <lineage>
        <taxon>Eukaryota</taxon>
        <taxon>Fungi</taxon>
        <taxon>Dikarya</taxon>
        <taxon>Basidiomycota</taxon>
        <taxon>Agaricomycotina</taxon>
        <taxon>Agaricomycetes</taxon>
        <taxon>Cantharellales</taxon>
        <taxon>Hydnaceae</taxon>
        <taxon>Hydnum</taxon>
    </lineage>
</organism>
<proteinExistence type="predicted"/>
<feature type="compositionally biased region" description="Polar residues" evidence="1">
    <location>
        <begin position="96"/>
        <end position="110"/>
    </location>
</feature>
<feature type="compositionally biased region" description="Basic and acidic residues" evidence="1">
    <location>
        <begin position="41"/>
        <end position="50"/>
    </location>
</feature>
<dbReference type="EMBL" id="MU128915">
    <property type="protein sequence ID" value="KAF9519829.1"/>
    <property type="molecule type" value="Genomic_DNA"/>
</dbReference>
<feature type="region of interest" description="Disordered" evidence="1">
    <location>
        <begin position="1"/>
        <end position="146"/>
    </location>
</feature>
<keyword evidence="3" id="KW-1185">Reference proteome</keyword>
<evidence type="ECO:0000313" key="2">
    <source>
        <dbReference type="EMBL" id="KAF9519829.1"/>
    </source>
</evidence>
<name>A0A9P6B8P9_9AGAM</name>
<feature type="compositionally biased region" description="Polar residues" evidence="1">
    <location>
        <begin position="133"/>
        <end position="146"/>
    </location>
</feature>
<dbReference type="Proteomes" id="UP000886523">
    <property type="component" value="Unassembled WGS sequence"/>
</dbReference>
<feature type="compositionally biased region" description="Low complexity" evidence="1">
    <location>
        <begin position="75"/>
        <end position="91"/>
    </location>
</feature>
<protein>
    <submittedName>
        <fullName evidence="2">Uncharacterized protein</fullName>
    </submittedName>
</protein>
<evidence type="ECO:0000256" key="1">
    <source>
        <dbReference type="SAM" id="MobiDB-lite"/>
    </source>
</evidence>
<comment type="caution">
    <text evidence="2">The sequence shown here is derived from an EMBL/GenBank/DDBJ whole genome shotgun (WGS) entry which is preliminary data.</text>
</comment>
<evidence type="ECO:0000313" key="3">
    <source>
        <dbReference type="Proteomes" id="UP000886523"/>
    </source>
</evidence>
<accession>A0A9P6B8P9</accession>
<dbReference type="AlphaFoldDB" id="A0A9P6B8P9"/>
<gene>
    <name evidence="2" type="ORF">BS47DRAFT_999109</name>
</gene>
<sequence>MSYASNSRSHNHAPPSPPISQAQSPSPRPPSSPGLSRKRKQSEYDGEARHRPQRSFDQNRGKSTLPLSPFPIATPPSSSSRSSCSLGPSSRRGSETGASASELTTPSSSRRPMDIHNMLGPPLSQSPPRHPGASTSPHGSLDQSYS</sequence>
<feature type="compositionally biased region" description="Polar residues" evidence="1">
    <location>
        <begin position="55"/>
        <end position="66"/>
    </location>
</feature>
<reference evidence="2" key="1">
    <citation type="journal article" date="2020" name="Nat. Commun.">
        <title>Large-scale genome sequencing of mycorrhizal fungi provides insights into the early evolution of symbiotic traits.</title>
        <authorList>
            <person name="Miyauchi S."/>
            <person name="Kiss E."/>
            <person name="Kuo A."/>
            <person name="Drula E."/>
            <person name="Kohler A."/>
            <person name="Sanchez-Garcia M."/>
            <person name="Morin E."/>
            <person name="Andreopoulos B."/>
            <person name="Barry K.W."/>
            <person name="Bonito G."/>
            <person name="Buee M."/>
            <person name="Carver A."/>
            <person name="Chen C."/>
            <person name="Cichocki N."/>
            <person name="Clum A."/>
            <person name="Culley D."/>
            <person name="Crous P.W."/>
            <person name="Fauchery L."/>
            <person name="Girlanda M."/>
            <person name="Hayes R.D."/>
            <person name="Keri Z."/>
            <person name="LaButti K."/>
            <person name="Lipzen A."/>
            <person name="Lombard V."/>
            <person name="Magnuson J."/>
            <person name="Maillard F."/>
            <person name="Murat C."/>
            <person name="Nolan M."/>
            <person name="Ohm R.A."/>
            <person name="Pangilinan J."/>
            <person name="Pereira M.F."/>
            <person name="Perotto S."/>
            <person name="Peter M."/>
            <person name="Pfister S."/>
            <person name="Riley R."/>
            <person name="Sitrit Y."/>
            <person name="Stielow J.B."/>
            <person name="Szollosi G."/>
            <person name="Zifcakova L."/>
            <person name="Stursova M."/>
            <person name="Spatafora J.W."/>
            <person name="Tedersoo L."/>
            <person name="Vaario L.M."/>
            <person name="Yamada A."/>
            <person name="Yan M."/>
            <person name="Wang P."/>
            <person name="Xu J."/>
            <person name="Bruns T."/>
            <person name="Baldrian P."/>
            <person name="Vilgalys R."/>
            <person name="Dunand C."/>
            <person name="Henrissat B."/>
            <person name="Grigoriev I.V."/>
            <person name="Hibbett D."/>
            <person name="Nagy L.G."/>
            <person name="Martin F.M."/>
        </authorList>
    </citation>
    <scope>NUCLEOTIDE SEQUENCE</scope>
    <source>
        <strain evidence="2">UP504</strain>
    </source>
</reference>